<reference evidence="3 4" key="1">
    <citation type="submission" date="2019-08" db="EMBL/GenBank/DDBJ databases">
        <title>Antarcticibacterium arcticum sp. nov., a bacterium isolated from marine sediment of the Canadian Beaufort Sea.</title>
        <authorList>
            <person name="Lee Y.M."/>
            <person name="Baek K."/>
            <person name="Lee D.-H."/>
            <person name="Shin S.C."/>
            <person name="Jin Y.K."/>
            <person name="Park Y."/>
        </authorList>
    </citation>
    <scope>NUCLEOTIDE SEQUENCE [LARGE SCALE GENOMIC DNA]</scope>
    <source>
        <strain evidence="3 4">PAMC 28998</strain>
    </source>
</reference>
<feature type="domain" description="CAAX prenyl protease 2/Lysostaphin resistance protein A-like" evidence="2">
    <location>
        <begin position="143"/>
        <end position="238"/>
    </location>
</feature>
<evidence type="ECO:0000259" key="2">
    <source>
        <dbReference type="Pfam" id="PF02517"/>
    </source>
</evidence>
<feature type="transmembrane region" description="Helical" evidence="1">
    <location>
        <begin position="60"/>
        <end position="77"/>
    </location>
</feature>
<feature type="transmembrane region" description="Helical" evidence="1">
    <location>
        <begin position="97"/>
        <end position="121"/>
    </location>
</feature>
<keyword evidence="4" id="KW-1185">Reference proteome</keyword>
<dbReference type="GO" id="GO:0080120">
    <property type="term" value="P:CAAX-box protein maturation"/>
    <property type="evidence" value="ECO:0007669"/>
    <property type="project" value="UniProtKB-ARBA"/>
</dbReference>
<keyword evidence="1" id="KW-0472">Membrane</keyword>
<feature type="transmembrane region" description="Helical" evidence="1">
    <location>
        <begin position="226"/>
        <end position="245"/>
    </location>
</feature>
<evidence type="ECO:0000313" key="3">
    <source>
        <dbReference type="EMBL" id="QED38641.1"/>
    </source>
</evidence>
<keyword evidence="1" id="KW-0812">Transmembrane</keyword>
<feature type="transmembrane region" description="Helical" evidence="1">
    <location>
        <begin position="21"/>
        <end position="40"/>
    </location>
</feature>
<evidence type="ECO:0000256" key="1">
    <source>
        <dbReference type="SAM" id="Phobius"/>
    </source>
</evidence>
<dbReference type="AlphaFoldDB" id="A0A5B8YMA4"/>
<sequence length="247" mass="27860">MKIFTRRRYQENFVRPFIRDEEVQVILAISLMILFAGHFVMQYLGHTWFKESFLDPTNPGFWLIITNAVFITAILLLNKQAGGWAWSQLGFAPGPKWWHTVLITLGTIILIFVVSGFVRPLVTAVGDEPDISHLMVLQDNLPLLILALILVWVTAAFLQELVFRAFLINSLDALLGRTDWSPWWAVIFSSFIFGLMHAWQGIGGILSTAVIGFIFGAVFLLNGRRILPLVLAHGILDSISLYGIYAM</sequence>
<keyword evidence="3" id="KW-0645">Protease</keyword>
<dbReference type="GO" id="GO:0004175">
    <property type="term" value="F:endopeptidase activity"/>
    <property type="evidence" value="ECO:0007669"/>
    <property type="project" value="UniProtKB-ARBA"/>
</dbReference>
<gene>
    <name evidence="3" type="ORF">FK178_13365</name>
</gene>
<accession>A0A5B8YMA4</accession>
<dbReference type="Pfam" id="PF02517">
    <property type="entry name" value="Rce1-like"/>
    <property type="match status" value="1"/>
</dbReference>
<keyword evidence="3" id="KW-0378">Hydrolase</keyword>
<dbReference type="InterPro" id="IPR003675">
    <property type="entry name" value="Rce1/LyrA-like_dom"/>
</dbReference>
<feature type="transmembrane region" description="Helical" evidence="1">
    <location>
        <begin position="205"/>
        <end position="221"/>
    </location>
</feature>
<keyword evidence="3" id="KW-0482">Metalloprotease</keyword>
<dbReference type="Proteomes" id="UP000321954">
    <property type="component" value="Chromosome"/>
</dbReference>
<dbReference type="OrthoDB" id="9807747at2"/>
<dbReference type="EMBL" id="CP042476">
    <property type="protein sequence ID" value="QED38641.1"/>
    <property type="molecule type" value="Genomic_DNA"/>
</dbReference>
<protein>
    <submittedName>
        <fullName evidence="3">CPBP family intramembrane metalloprotease</fullName>
    </submittedName>
</protein>
<dbReference type="RefSeq" id="WP_146836190.1">
    <property type="nucleotide sequence ID" value="NZ_CP042476.1"/>
</dbReference>
<feature type="transmembrane region" description="Helical" evidence="1">
    <location>
        <begin position="180"/>
        <end position="199"/>
    </location>
</feature>
<evidence type="ECO:0000313" key="4">
    <source>
        <dbReference type="Proteomes" id="UP000321954"/>
    </source>
</evidence>
<keyword evidence="1" id="KW-1133">Transmembrane helix</keyword>
<dbReference type="GO" id="GO:0008237">
    <property type="term" value="F:metallopeptidase activity"/>
    <property type="evidence" value="ECO:0007669"/>
    <property type="project" value="UniProtKB-KW"/>
</dbReference>
<proteinExistence type="predicted"/>
<feature type="transmembrane region" description="Helical" evidence="1">
    <location>
        <begin position="141"/>
        <end position="168"/>
    </location>
</feature>
<dbReference type="GO" id="GO:0006508">
    <property type="term" value="P:proteolysis"/>
    <property type="evidence" value="ECO:0007669"/>
    <property type="project" value="UniProtKB-KW"/>
</dbReference>
<dbReference type="KEGG" id="anp:FK178_13365"/>
<name>A0A5B8YMA4_9FLAO</name>
<organism evidence="3 4">
    <name type="scientific">Antarcticibacterium arcticum</name>
    <dbReference type="NCBI Taxonomy" id="2585771"/>
    <lineage>
        <taxon>Bacteria</taxon>
        <taxon>Pseudomonadati</taxon>
        <taxon>Bacteroidota</taxon>
        <taxon>Flavobacteriia</taxon>
        <taxon>Flavobacteriales</taxon>
        <taxon>Flavobacteriaceae</taxon>
        <taxon>Antarcticibacterium</taxon>
    </lineage>
</organism>